<organism evidence="2 3">
    <name type="scientific">Coemansia aciculifera</name>
    <dbReference type="NCBI Taxonomy" id="417176"/>
    <lineage>
        <taxon>Eukaryota</taxon>
        <taxon>Fungi</taxon>
        <taxon>Fungi incertae sedis</taxon>
        <taxon>Zoopagomycota</taxon>
        <taxon>Kickxellomycotina</taxon>
        <taxon>Kickxellomycetes</taxon>
        <taxon>Kickxellales</taxon>
        <taxon>Kickxellaceae</taxon>
        <taxon>Coemansia</taxon>
    </lineage>
</organism>
<dbReference type="EMBL" id="JANBUY010000222">
    <property type="protein sequence ID" value="KAJ2861456.1"/>
    <property type="molecule type" value="Genomic_DNA"/>
</dbReference>
<sequence length="127" mass="14336">MFGFLFGFWSIPRRLKIDANTVPATIEKTRYSDSTAVLVEKPISRPVRITGRCSYLFNAEYCGEKAVLKLTWTCTDRLPEGAVYRVLEAHGVSNIPKIYKSGVIIKDFDGYRLEFLVMEHCGAPIVA</sequence>
<reference evidence="2" key="1">
    <citation type="submission" date="2022-07" db="EMBL/GenBank/DDBJ databases">
        <title>Phylogenomic reconstructions and comparative analyses of Kickxellomycotina fungi.</title>
        <authorList>
            <person name="Reynolds N.K."/>
            <person name="Stajich J.E."/>
            <person name="Barry K."/>
            <person name="Grigoriev I.V."/>
            <person name="Crous P."/>
            <person name="Smith M.E."/>
        </authorList>
    </citation>
    <scope>NUCLEOTIDE SEQUENCE</scope>
    <source>
        <strain evidence="2">RSA 476</strain>
    </source>
</reference>
<name>A0A9W8IL22_9FUNG</name>
<dbReference type="AlphaFoldDB" id="A0A9W8IL22"/>
<evidence type="ECO:0000313" key="3">
    <source>
        <dbReference type="Proteomes" id="UP001140074"/>
    </source>
</evidence>
<dbReference type="Pfam" id="PF17667">
    <property type="entry name" value="Pkinase_fungal"/>
    <property type="match status" value="1"/>
</dbReference>
<comment type="caution">
    <text evidence="2">The sequence shown here is derived from an EMBL/GenBank/DDBJ whole genome shotgun (WGS) entry which is preliminary data.</text>
</comment>
<dbReference type="Proteomes" id="UP001140074">
    <property type="component" value="Unassembled WGS sequence"/>
</dbReference>
<protein>
    <recommendedName>
        <fullName evidence="1">Fungal-type protein kinase domain-containing protein</fullName>
    </recommendedName>
</protein>
<accession>A0A9W8IL22</accession>
<dbReference type="InterPro" id="IPR040976">
    <property type="entry name" value="Pkinase_fungal"/>
</dbReference>
<feature type="domain" description="Fungal-type protein kinase" evidence="1">
    <location>
        <begin position="25"/>
        <end position="105"/>
    </location>
</feature>
<gene>
    <name evidence="2" type="ORF">GGH94_004893</name>
</gene>
<evidence type="ECO:0000259" key="1">
    <source>
        <dbReference type="Pfam" id="PF17667"/>
    </source>
</evidence>
<evidence type="ECO:0000313" key="2">
    <source>
        <dbReference type="EMBL" id="KAJ2861456.1"/>
    </source>
</evidence>
<keyword evidence="3" id="KW-1185">Reference proteome</keyword>
<proteinExistence type="predicted"/>